<feature type="domain" description="Response regulatory" evidence="4">
    <location>
        <begin position="3"/>
        <end position="120"/>
    </location>
</feature>
<sequence>MIKVMLVDDEYMLLRGIQLLIDWTAYGFEIVQTEQNPVKALAYLQDQPIDVLISDMNMPEMAGPEFVTQAKQLQPEMELLVISGYDNFDYVHAGLQQNAVNYLRKPIDTDELIAALADAKQHLADRQLIQHNASLAAQMRVRTLLTTDSATTQTQMLAALNVTFTAATPLRLIGILNPLPPQALVRYLSTQTTVKGYYGEGQDFIILFQGSRSALNQFIEQAPQQIGADRRPFLVGAPIAKPAALATGYTQLKREIARQYFFETAAGLRIMLPENQSVVTPDLPGYSTLKQAIGRVKLPTFETWLTAQFDELKQQNASDTLARQFALIVLLVLADQVTTFNDRERYIEPSGRS</sequence>
<comment type="caution">
    <text evidence="5">The sequence shown here is derived from an EMBL/GenBank/DDBJ whole genome shotgun (WGS) entry which is preliminary data.</text>
</comment>
<keyword evidence="6" id="KW-1185">Reference proteome</keyword>
<organism evidence="5 6">
    <name type="scientific">Lactiplantibacillus daowaiensis</name>
    <dbReference type="NCBI Taxonomy" id="2559918"/>
    <lineage>
        <taxon>Bacteria</taxon>
        <taxon>Bacillati</taxon>
        <taxon>Bacillota</taxon>
        <taxon>Bacilli</taxon>
        <taxon>Lactobacillales</taxon>
        <taxon>Lactobacillaceae</taxon>
        <taxon>Lactiplantibacillus</taxon>
    </lineage>
</organism>
<dbReference type="PROSITE" id="PS50110">
    <property type="entry name" value="RESPONSE_REGULATORY"/>
    <property type="match status" value="1"/>
</dbReference>
<evidence type="ECO:0000256" key="2">
    <source>
        <dbReference type="ARBA" id="ARBA00023125"/>
    </source>
</evidence>
<dbReference type="InterPro" id="IPR011006">
    <property type="entry name" value="CheY-like_superfamily"/>
</dbReference>
<dbReference type="InterPro" id="IPR051552">
    <property type="entry name" value="HptR"/>
</dbReference>
<dbReference type="SUPFAM" id="SSF52172">
    <property type="entry name" value="CheY-like"/>
    <property type="match status" value="1"/>
</dbReference>
<keyword evidence="1" id="KW-0963">Cytoplasm</keyword>
<evidence type="ECO:0000256" key="3">
    <source>
        <dbReference type="PROSITE-ProRule" id="PRU00169"/>
    </source>
</evidence>
<dbReference type="EMBL" id="JBHSSC010000028">
    <property type="protein sequence ID" value="MFC6180971.1"/>
    <property type="molecule type" value="Genomic_DNA"/>
</dbReference>
<accession>A0ABW1RZU5</accession>
<dbReference type="PANTHER" id="PTHR42713">
    <property type="entry name" value="HISTIDINE KINASE-RELATED"/>
    <property type="match status" value="1"/>
</dbReference>
<dbReference type="InterPro" id="IPR001789">
    <property type="entry name" value="Sig_transdc_resp-reg_receiver"/>
</dbReference>
<evidence type="ECO:0000313" key="6">
    <source>
        <dbReference type="Proteomes" id="UP001596282"/>
    </source>
</evidence>
<dbReference type="Gene3D" id="3.40.50.2300">
    <property type="match status" value="1"/>
</dbReference>
<protein>
    <submittedName>
        <fullName evidence="5">Response regulator</fullName>
    </submittedName>
</protein>
<reference evidence="6" key="1">
    <citation type="journal article" date="2019" name="Int. J. Syst. Evol. Microbiol.">
        <title>The Global Catalogue of Microorganisms (GCM) 10K type strain sequencing project: providing services to taxonomists for standard genome sequencing and annotation.</title>
        <authorList>
            <consortium name="The Broad Institute Genomics Platform"/>
            <consortium name="The Broad Institute Genome Sequencing Center for Infectious Disease"/>
            <person name="Wu L."/>
            <person name="Ma J."/>
        </authorList>
    </citation>
    <scope>NUCLEOTIDE SEQUENCE [LARGE SCALE GENOMIC DNA]</scope>
    <source>
        <strain evidence="6">CCM 8933</strain>
    </source>
</reference>
<feature type="modified residue" description="4-aspartylphosphate" evidence="3">
    <location>
        <position position="55"/>
    </location>
</feature>
<keyword evidence="3" id="KW-0597">Phosphoprotein</keyword>
<keyword evidence="2" id="KW-0238">DNA-binding</keyword>
<gene>
    <name evidence="5" type="ORF">ACFP5Y_07055</name>
</gene>
<dbReference type="Proteomes" id="UP001596282">
    <property type="component" value="Unassembled WGS sequence"/>
</dbReference>
<evidence type="ECO:0000313" key="5">
    <source>
        <dbReference type="EMBL" id="MFC6180971.1"/>
    </source>
</evidence>
<evidence type="ECO:0000256" key="1">
    <source>
        <dbReference type="ARBA" id="ARBA00022490"/>
    </source>
</evidence>
<evidence type="ECO:0000259" key="4">
    <source>
        <dbReference type="PROSITE" id="PS50110"/>
    </source>
</evidence>
<name>A0ABW1RZU5_9LACO</name>
<dbReference type="RefSeq" id="WP_137629710.1">
    <property type="nucleotide sequence ID" value="NZ_BJDJ01000035.1"/>
</dbReference>
<dbReference type="SMART" id="SM00448">
    <property type="entry name" value="REC"/>
    <property type="match status" value="1"/>
</dbReference>
<dbReference type="CDD" id="cd17536">
    <property type="entry name" value="REC_YesN-like"/>
    <property type="match status" value="1"/>
</dbReference>
<dbReference type="PANTHER" id="PTHR42713:SF3">
    <property type="entry name" value="TRANSCRIPTIONAL REGULATORY PROTEIN HPTR"/>
    <property type="match status" value="1"/>
</dbReference>
<proteinExistence type="predicted"/>
<dbReference type="Pfam" id="PF00072">
    <property type="entry name" value="Response_reg"/>
    <property type="match status" value="1"/>
</dbReference>